<protein>
    <recommendedName>
        <fullName evidence="1">Cupin type-2 domain-containing protein</fullName>
    </recommendedName>
</protein>
<evidence type="ECO:0000259" key="1">
    <source>
        <dbReference type="Pfam" id="PF07883"/>
    </source>
</evidence>
<sequence>MTGYKPTVANGAFRTAAPGHEVRYKTTSGIEKTMHVLATASQTNRRLTASIFTLEPNEESGITLHALEDKGYLVLEGDITFNMPLDHCVITAAKGEFVWHPNGRPISFKAGDKGAKYLLYLVPGTDFVPHFFESTTDLELDLPEQKTALRNKAINEYGVGLYEDEKDVPKSIRPAASNGPLTPDARLLMPEETDRKVNRPFKSDPSSKFKLNIDRGVMTGVDLVFHSWGHQTGGLFELLEVTWHKPDIVFPHVHTLEEEGFYILEGEFTLYVSEPKGITKIVGRPGDWLWGPRDNPHYYHITGEKGARLLCCLLPGGSGFMNFFHGVAVQGRGADLSTTEKFKEFAEWQGKVSAQFLVGPDEWPGDYPSKDLALDE</sequence>
<evidence type="ECO:0000313" key="2">
    <source>
        <dbReference type="EMBL" id="KAH7084079.1"/>
    </source>
</evidence>
<organism evidence="2 3">
    <name type="scientific">Paraphoma chrysanthemicola</name>
    <dbReference type="NCBI Taxonomy" id="798071"/>
    <lineage>
        <taxon>Eukaryota</taxon>
        <taxon>Fungi</taxon>
        <taxon>Dikarya</taxon>
        <taxon>Ascomycota</taxon>
        <taxon>Pezizomycotina</taxon>
        <taxon>Dothideomycetes</taxon>
        <taxon>Pleosporomycetidae</taxon>
        <taxon>Pleosporales</taxon>
        <taxon>Pleosporineae</taxon>
        <taxon>Phaeosphaeriaceae</taxon>
        <taxon>Paraphoma</taxon>
    </lineage>
</organism>
<feature type="domain" description="Cupin type-2" evidence="1">
    <location>
        <begin position="251"/>
        <end position="311"/>
    </location>
</feature>
<comment type="caution">
    <text evidence="2">The sequence shown here is derived from an EMBL/GenBank/DDBJ whole genome shotgun (WGS) entry which is preliminary data.</text>
</comment>
<dbReference type="SUPFAM" id="SSF51182">
    <property type="entry name" value="RmlC-like cupins"/>
    <property type="match status" value="2"/>
</dbReference>
<keyword evidence="3" id="KW-1185">Reference proteome</keyword>
<evidence type="ECO:0000313" key="3">
    <source>
        <dbReference type="Proteomes" id="UP000813461"/>
    </source>
</evidence>
<dbReference type="InterPro" id="IPR014710">
    <property type="entry name" value="RmlC-like_jellyroll"/>
</dbReference>
<dbReference type="InterPro" id="IPR013096">
    <property type="entry name" value="Cupin_2"/>
</dbReference>
<dbReference type="Proteomes" id="UP000813461">
    <property type="component" value="Unassembled WGS sequence"/>
</dbReference>
<reference evidence="2" key="1">
    <citation type="journal article" date="2021" name="Nat. Commun.">
        <title>Genetic determinants of endophytism in the Arabidopsis root mycobiome.</title>
        <authorList>
            <person name="Mesny F."/>
            <person name="Miyauchi S."/>
            <person name="Thiergart T."/>
            <person name="Pickel B."/>
            <person name="Atanasova L."/>
            <person name="Karlsson M."/>
            <person name="Huettel B."/>
            <person name="Barry K.W."/>
            <person name="Haridas S."/>
            <person name="Chen C."/>
            <person name="Bauer D."/>
            <person name="Andreopoulos W."/>
            <person name="Pangilinan J."/>
            <person name="LaButti K."/>
            <person name="Riley R."/>
            <person name="Lipzen A."/>
            <person name="Clum A."/>
            <person name="Drula E."/>
            <person name="Henrissat B."/>
            <person name="Kohler A."/>
            <person name="Grigoriev I.V."/>
            <person name="Martin F.M."/>
            <person name="Hacquard S."/>
        </authorList>
    </citation>
    <scope>NUCLEOTIDE SEQUENCE</scope>
    <source>
        <strain evidence="2">MPI-SDFR-AT-0120</strain>
    </source>
</reference>
<dbReference type="OrthoDB" id="3700976at2759"/>
<dbReference type="Pfam" id="PF07883">
    <property type="entry name" value="Cupin_2"/>
    <property type="match status" value="1"/>
</dbReference>
<dbReference type="PANTHER" id="PTHR36440">
    <property type="entry name" value="PUTATIVE (AFU_ORTHOLOGUE AFUA_8G07350)-RELATED"/>
    <property type="match status" value="1"/>
</dbReference>
<dbReference type="EMBL" id="JAGMVJ010000012">
    <property type="protein sequence ID" value="KAH7084079.1"/>
    <property type="molecule type" value="Genomic_DNA"/>
</dbReference>
<dbReference type="InterPro" id="IPR053146">
    <property type="entry name" value="QDO-like"/>
</dbReference>
<dbReference type="PANTHER" id="PTHR36440:SF1">
    <property type="entry name" value="PUTATIVE (AFU_ORTHOLOGUE AFUA_8G07350)-RELATED"/>
    <property type="match status" value="1"/>
</dbReference>
<gene>
    <name evidence="2" type="ORF">FB567DRAFT_580731</name>
</gene>
<name>A0A8K0VWR3_9PLEO</name>
<dbReference type="InterPro" id="IPR011051">
    <property type="entry name" value="RmlC_Cupin_sf"/>
</dbReference>
<dbReference type="Gene3D" id="2.60.120.10">
    <property type="entry name" value="Jelly Rolls"/>
    <property type="match status" value="2"/>
</dbReference>
<dbReference type="AlphaFoldDB" id="A0A8K0VWR3"/>
<proteinExistence type="predicted"/>
<accession>A0A8K0VWR3</accession>